<dbReference type="Proteomes" id="UP000606786">
    <property type="component" value="Unassembled WGS sequence"/>
</dbReference>
<accession>A0A811U8L9</accession>
<dbReference type="SMART" id="SM01381">
    <property type="entry name" value="7TM_GPCR_Srsx"/>
    <property type="match status" value="1"/>
</dbReference>
<keyword evidence="3" id="KW-1003">Cell membrane</keyword>
<dbReference type="InterPro" id="IPR017452">
    <property type="entry name" value="GPCR_Rhodpsn_7TM"/>
</dbReference>
<evidence type="ECO:0000256" key="11">
    <source>
        <dbReference type="SAM" id="MobiDB-lite"/>
    </source>
</evidence>
<dbReference type="GO" id="GO:0016907">
    <property type="term" value="F:G protein-coupled acetylcholine receptor activity"/>
    <property type="evidence" value="ECO:0007669"/>
    <property type="project" value="TreeGrafter"/>
</dbReference>
<feature type="compositionally biased region" description="Basic and acidic residues" evidence="11">
    <location>
        <begin position="403"/>
        <end position="430"/>
    </location>
</feature>
<feature type="region of interest" description="Disordered" evidence="11">
    <location>
        <begin position="908"/>
        <end position="946"/>
    </location>
</feature>
<dbReference type="PANTHER" id="PTHR24247">
    <property type="entry name" value="5-HYDROXYTRYPTAMINE RECEPTOR"/>
    <property type="match status" value="1"/>
</dbReference>
<keyword evidence="15" id="KW-1185">Reference proteome</keyword>
<dbReference type="PANTHER" id="PTHR24247:SF191">
    <property type="entry name" value="MUSCARINIC ACETYLCHOLINE RECEPTOR, B-TYPE, ISOFORM A"/>
    <property type="match status" value="1"/>
</dbReference>
<comment type="caution">
    <text evidence="14">The sequence shown here is derived from an EMBL/GenBank/DDBJ whole genome shotgun (WGS) entry which is preliminary data.</text>
</comment>
<sequence length="1062" mass="117080">MTTTTHNEYTDIELEVGSTNKTDPIYSIKPDFITQWRQKKERENICKSIFNRFVEHSECKRLLEAAQLYHPFIGDNGELNMWNANIDLDLLANYNNRSLNYSLLEDFTNATMRDPTPSQVLPPFALWQSILIALCLSICIILTVGGNLLVLIAFIVDRNIRQPSNYFIASLAATDILIGTVSMPFYTIYVLMGYWDLGPLLCDLWLSVDYTVCLASQYTVLLITIDRYCSVKIAARYRGWRTKKRVIYMVTITWIIPALLFFISIFGWEHFTGKRDLLPGQCAVQFLKDPVFNTALIIGYYWTTLVVLFVLYGGIYRTAYEMQKRSEAKQRKMQSMVALSAGAMSGMAGHAAGIGVIEEKILKTQVEIGVTTNKDAAPKRGSGQMNPLAQAEAINGSAGDGTNEQRRISEGKADNNKRDGGSGETEKSERSSSPAFDSDEESSVNQTQQLASQQKLANLRKRSSIGLVFGAQAALIATRSKGNLAQCSISSKSNEAMASTVTATSPHTARSGVLTRAQSKEEVSVLSNASNDRLKRTSCTALSQIAETEQLHDEQHGSAQVPSRARSRNATKLTTESPLSPVDIAPIEIPRDQVQQCLVQAILPPPEQFQCPSPFSEYSDRPLGDTSSNSELNMTYNLLTNHSDLRFMDESSIMLASPTTNGSVTNSHRQTLPQAGVMVHGTEMQANLDRANQVVTNPKLLQQALQKAVAAQQQLQHHGKPKTAKRASPTETSNPPVPSNGKTTFKPQNDIETVEIERHLLVSYTGMEDFAKVRRESCIEAISLLSANEHAKLIADNVTATEIRRSSSPLETHTKRSYSPTNAPTITTTTTVTLSLQNQITTTVTNTLAPGGQLEKIEERELSETAITANNIANKVEEVSCVETTVPVSSNTVQMTTTTSAAFVSGAGVSTTGGSSSSTSNTNNKQSSIKSQTHPSGEASSRNSSKRDFMHSIGKHFKSKKKIPLIIGGGRQKSKSENRARKAFRTISFILGCFVACWTPYHVLALVEGFCRNPPCTNEHLYMFSYFLCYANSPMNPFCYALANQQFKKTFTRILKGDFHMT</sequence>
<feature type="domain" description="G-protein coupled receptors family 1 profile" evidence="13">
    <location>
        <begin position="971"/>
        <end position="1040"/>
    </location>
</feature>
<dbReference type="Pfam" id="PF00001">
    <property type="entry name" value="7tm_1"/>
    <property type="match status" value="2"/>
</dbReference>
<evidence type="ECO:0000256" key="8">
    <source>
        <dbReference type="ARBA" id="ARBA00023170"/>
    </source>
</evidence>
<feature type="transmembrane region" description="Helical" evidence="12">
    <location>
        <begin position="126"/>
        <end position="154"/>
    </location>
</feature>
<evidence type="ECO:0000256" key="3">
    <source>
        <dbReference type="ARBA" id="ARBA00022475"/>
    </source>
</evidence>
<feature type="compositionally biased region" description="Polar residues" evidence="11">
    <location>
        <begin position="729"/>
        <end position="748"/>
    </location>
</feature>
<evidence type="ECO:0000256" key="12">
    <source>
        <dbReference type="SAM" id="Phobius"/>
    </source>
</evidence>
<feature type="transmembrane region" description="Helical" evidence="12">
    <location>
        <begin position="246"/>
        <end position="268"/>
    </location>
</feature>
<dbReference type="AlphaFoldDB" id="A0A811U8L9"/>
<keyword evidence="8 10" id="KW-0675">Receptor</keyword>
<dbReference type="GO" id="GO:0007187">
    <property type="term" value="P:G protein-coupled receptor signaling pathway, coupled to cyclic nucleotide second messenger"/>
    <property type="evidence" value="ECO:0007669"/>
    <property type="project" value="TreeGrafter"/>
</dbReference>
<evidence type="ECO:0000313" key="14">
    <source>
        <dbReference type="EMBL" id="CAD6995189.1"/>
    </source>
</evidence>
<comment type="similarity">
    <text evidence="2 10">Belongs to the G-protein coupled receptor 1 family.</text>
</comment>
<feature type="compositionally biased region" description="Low complexity" evidence="11">
    <location>
        <begin position="908"/>
        <end position="928"/>
    </location>
</feature>
<keyword evidence="9 10" id="KW-0807">Transducer</keyword>
<evidence type="ECO:0000256" key="5">
    <source>
        <dbReference type="ARBA" id="ARBA00022989"/>
    </source>
</evidence>
<evidence type="ECO:0000256" key="4">
    <source>
        <dbReference type="ARBA" id="ARBA00022692"/>
    </source>
</evidence>
<evidence type="ECO:0000256" key="2">
    <source>
        <dbReference type="ARBA" id="ARBA00010663"/>
    </source>
</evidence>
<feature type="region of interest" description="Disordered" evidence="11">
    <location>
        <begin position="710"/>
        <end position="748"/>
    </location>
</feature>
<dbReference type="FunFam" id="1.20.1070.10:FF:000277">
    <property type="entry name" value="Muscarinic acetylcholine receptor A-type"/>
    <property type="match status" value="1"/>
</dbReference>
<feature type="transmembrane region" description="Helical" evidence="12">
    <location>
        <begin position="166"/>
        <end position="192"/>
    </location>
</feature>
<evidence type="ECO:0000256" key="10">
    <source>
        <dbReference type="RuleBase" id="RU000688"/>
    </source>
</evidence>
<gene>
    <name evidence="14" type="ORF">CCAP1982_LOCUS3909</name>
</gene>
<dbReference type="PRINTS" id="PR00237">
    <property type="entry name" value="GPCRRHODOPSN"/>
</dbReference>
<evidence type="ECO:0000256" key="9">
    <source>
        <dbReference type="ARBA" id="ARBA00023224"/>
    </source>
</evidence>
<evidence type="ECO:0000256" key="7">
    <source>
        <dbReference type="ARBA" id="ARBA00023136"/>
    </source>
</evidence>
<evidence type="ECO:0000256" key="6">
    <source>
        <dbReference type="ARBA" id="ARBA00023040"/>
    </source>
</evidence>
<dbReference type="EMBL" id="CAJHJT010000001">
    <property type="protein sequence ID" value="CAD6995189.1"/>
    <property type="molecule type" value="Genomic_DNA"/>
</dbReference>
<feature type="region of interest" description="Disordered" evidence="11">
    <location>
        <begin position="547"/>
        <end position="577"/>
    </location>
</feature>
<feature type="compositionally biased region" description="Polar residues" evidence="11">
    <location>
        <begin position="929"/>
        <end position="943"/>
    </location>
</feature>
<proteinExistence type="inferred from homology"/>
<feature type="region of interest" description="Disordered" evidence="11">
    <location>
        <begin position="806"/>
        <end position="826"/>
    </location>
</feature>
<organism evidence="14 15">
    <name type="scientific">Ceratitis capitata</name>
    <name type="common">Mediterranean fruit fly</name>
    <name type="synonym">Tephritis capitata</name>
    <dbReference type="NCBI Taxonomy" id="7213"/>
    <lineage>
        <taxon>Eukaryota</taxon>
        <taxon>Metazoa</taxon>
        <taxon>Ecdysozoa</taxon>
        <taxon>Arthropoda</taxon>
        <taxon>Hexapoda</taxon>
        <taxon>Insecta</taxon>
        <taxon>Pterygota</taxon>
        <taxon>Neoptera</taxon>
        <taxon>Endopterygota</taxon>
        <taxon>Diptera</taxon>
        <taxon>Brachycera</taxon>
        <taxon>Muscomorpha</taxon>
        <taxon>Tephritoidea</taxon>
        <taxon>Tephritidae</taxon>
        <taxon>Ceratitis</taxon>
        <taxon>Ceratitis</taxon>
    </lineage>
</organism>
<dbReference type="Gene3D" id="1.20.1070.10">
    <property type="entry name" value="Rhodopsin 7-helix transmembrane proteins"/>
    <property type="match status" value="2"/>
</dbReference>
<protein>
    <submittedName>
        <fullName evidence="14">(Mediterranean fruit fly) hypothetical protein</fullName>
    </submittedName>
</protein>
<name>A0A811U8L9_CERCA</name>
<dbReference type="InterPro" id="IPR000276">
    <property type="entry name" value="GPCR_Rhodpsn"/>
</dbReference>
<keyword evidence="4 10" id="KW-0812">Transmembrane</keyword>
<feature type="region of interest" description="Disordered" evidence="11">
    <location>
        <begin position="502"/>
        <end position="530"/>
    </location>
</feature>
<feature type="domain" description="G-protein coupled receptors family 1 profile" evidence="13">
    <location>
        <begin position="146"/>
        <end position="339"/>
    </location>
</feature>
<keyword evidence="7 12" id="KW-0472">Membrane</keyword>
<dbReference type="GO" id="GO:0030425">
    <property type="term" value="C:dendrite"/>
    <property type="evidence" value="ECO:0007669"/>
    <property type="project" value="TreeGrafter"/>
</dbReference>
<feature type="transmembrane region" description="Helical" evidence="12">
    <location>
        <begin position="295"/>
        <end position="315"/>
    </location>
</feature>
<evidence type="ECO:0000313" key="15">
    <source>
        <dbReference type="Proteomes" id="UP000606786"/>
    </source>
</evidence>
<keyword evidence="5 12" id="KW-1133">Transmembrane helix</keyword>
<dbReference type="GO" id="GO:0007197">
    <property type="term" value="P:adenylate cyclase-inhibiting G protein-coupled acetylcholine receptor signaling pathway"/>
    <property type="evidence" value="ECO:0007669"/>
    <property type="project" value="TreeGrafter"/>
</dbReference>
<dbReference type="OrthoDB" id="10071887at2759"/>
<evidence type="ECO:0000256" key="1">
    <source>
        <dbReference type="ARBA" id="ARBA00004651"/>
    </source>
</evidence>
<dbReference type="FunFam" id="1.20.1070.10:FF:000221">
    <property type="entry name" value="Muscarinic acetylcholine receptor gar-2"/>
    <property type="match status" value="1"/>
</dbReference>
<dbReference type="SUPFAM" id="SSF81321">
    <property type="entry name" value="Family A G protein-coupled receptor-like"/>
    <property type="match status" value="2"/>
</dbReference>
<reference evidence="14" key="1">
    <citation type="submission" date="2020-11" db="EMBL/GenBank/DDBJ databases">
        <authorList>
            <person name="Whitehead M."/>
        </authorList>
    </citation>
    <scope>NUCLEOTIDE SEQUENCE</scope>
    <source>
        <strain evidence="14">EGII</strain>
    </source>
</reference>
<dbReference type="GO" id="GO:0005886">
    <property type="term" value="C:plasma membrane"/>
    <property type="evidence" value="ECO:0007669"/>
    <property type="project" value="UniProtKB-SubCell"/>
</dbReference>
<feature type="region of interest" description="Disordered" evidence="11">
    <location>
        <begin position="394"/>
        <end position="449"/>
    </location>
</feature>
<keyword evidence="6 10" id="KW-0297">G-protein coupled receptor</keyword>
<dbReference type="PROSITE" id="PS50262">
    <property type="entry name" value="G_PROTEIN_RECEP_F1_2"/>
    <property type="match status" value="2"/>
</dbReference>
<evidence type="ECO:0000259" key="13">
    <source>
        <dbReference type="PROSITE" id="PS50262"/>
    </source>
</evidence>
<dbReference type="GO" id="GO:0004993">
    <property type="term" value="F:G protein-coupled serotonin receptor activity"/>
    <property type="evidence" value="ECO:0007669"/>
    <property type="project" value="TreeGrafter"/>
</dbReference>
<feature type="transmembrane region" description="Helical" evidence="12">
    <location>
        <begin position="204"/>
        <end position="225"/>
    </location>
</feature>
<dbReference type="GO" id="GO:0045202">
    <property type="term" value="C:synapse"/>
    <property type="evidence" value="ECO:0007669"/>
    <property type="project" value="TreeGrafter"/>
</dbReference>
<comment type="subcellular location">
    <subcellularLocation>
        <location evidence="1">Cell membrane</location>
        <topology evidence="1">Multi-pass membrane protein</topology>
    </subcellularLocation>
</comment>
<dbReference type="CDD" id="cd15302">
    <property type="entry name" value="7tmA_mAChR_GAR-2-like"/>
    <property type="match status" value="1"/>
</dbReference>
<dbReference type="PROSITE" id="PS00237">
    <property type="entry name" value="G_PROTEIN_RECEP_F1_1"/>
    <property type="match status" value="1"/>
</dbReference>
<feature type="compositionally biased region" description="Polar residues" evidence="11">
    <location>
        <begin position="568"/>
        <end position="577"/>
    </location>
</feature>